<name>A0A3S9Z5C9_STRGD</name>
<evidence type="ECO:0000259" key="1">
    <source>
        <dbReference type="Pfam" id="PF11706"/>
    </source>
</evidence>
<dbReference type="Proteomes" id="UP000501753">
    <property type="component" value="Chromosome"/>
</dbReference>
<keyword evidence="5" id="KW-1185">Reference proteome</keyword>
<protein>
    <recommendedName>
        <fullName evidence="1">Zinc finger CGNR domain-containing protein</fullName>
    </recommendedName>
</protein>
<reference evidence="3 5" key="1">
    <citation type="submission" date="2018-04" db="EMBL/GenBank/DDBJ databases">
        <title>Complete genome sequences of Streptomyces griseoviridis K61 and characterization of antagonistic properties of biological control agents.</title>
        <authorList>
            <person name="Mariita R.M."/>
            <person name="Sello J.K."/>
        </authorList>
    </citation>
    <scope>NUCLEOTIDE SEQUENCE [LARGE SCALE GENOMIC DNA]</scope>
    <source>
        <strain evidence="3 5">K61</strain>
    </source>
</reference>
<evidence type="ECO:0000313" key="3">
    <source>
        <dbReference type="EMBL" id="QCN90183.1"/>
    </source>
</evidence>
<dbReference type="KEGG" id="sgd:ELQ87_00625"/>
<accession>A0A3S9Z5C9</accession>
<reference evidence="2 4" key="2">
    <citation type="submission" date="2018-12" db="EMBL/GenBank/DDBJ databases">
        <title>Streptomyces griseoviridis F1-27 complete genome.</title>
        <authorList>
            <person name="Mariita R.M."/>
            <person name="Sello J.K."/>
        </authorList>
    </citation>
    <scope>NUCLEOTIDE SEQUENCE [LARGE SCALE GENOMIC DNA]</scope>
    <source>
        <strain evidence="2 4">F1-27</strain>
    </source>
</reference>
<dbReference type="Gene3D" id="1.10.3300.10">
    <property type="entry name" value="Jann2411-like domain"/>
    <property type="match status" value="1"/>
</dbReference>
<dbReference type="PANTHER" id="PTHR35525">
    <property type="entry name" value="BLL6575 PROTEIN"/>
    <property type="match status" value="1"/>
</dbReference>
<dbReference type="InterPro" id="IPR010852">
    <property type="entry name" value="ABATE"/>
</dbReference>
<dbReference type="InterPro" id="IPR023286">
    <property type="entry name" value="ABATE_dom_sf"/>
</dbReference>
<dbReference type="Proteomes" id="UP000271291">
    <property type="component" value="Chromosome"/>
</dbReference>
<dbReference type="AlphaFoldDB" id="A0A3S9Z5C9"/>
<dbReference type="Pfam" id="PF11706">
    <property type="entry name" value="zf-CGNR"/>
    <property type="match status" value="1"/>
</dbReference>
<feature type="domain" description="Zinc finger CGNR" evidence="1">
    <location>
        <begin position="135"/>
        <end position="177"/>
    </location>
</feature>
<sequence length="182" mass="19962">MDFDFISDHLALDFAGTLSWRTTERVELLTGPAELERWVRLSGLTDGPLRVTAAGFRTAVELREAVYRAAAGVPEGAGADPADLAVIRRAAGRPGVVPRLSAIGELHRAGDLSQVLADLAVAASELLGSQERHHIRVCARENCTRMFLDRSRAASRRWCDKLRCGSSANSAAYRRRRQVRQP</sequence>
<dbReference type="SUPFAM" id="SSF160904">
    <property type="entry name" value="Jann2411-like"/>
    <property type="match status" value="1"/>
</dbReference>
<dbReference type="PANTHER" id="PTHR35525:SF3">
    <property type="entry name" value="BLL6575 PROTEIN"/>
    <property type="match status" value="1"/>
</dbReference>
<dbReference type="Pfam" id="PF07336">
    <property type="entry name" value="ABATE"/>
    <property type="match status" value="1"/>
</dbReference>
<dbReference type="InterPro" id="IPR021005">
    <property type="entry name" value="Znf_CGNR"/>
</dbReference>
<gene>
    <name evidence="3" type="ORF">DDJ31_38735</name>
    <name evidence="2" type="ORF">ELQ87_00625</name>
</gene>
<evidence type="ECO:0000313" key="5">
    <source>
        <dbReference type="Proteomes" id="UP000501753"/>
    </source>
</evidence>
<dbReference type="EMBL" id="CP034687">
    <property type="protein sequence ID" value="AZS82966.1"/>
    <property type="molecule type" value="Genomic_DNA"/>
</dbReference>
<evidence type="ECO:0000313" key="4">
    <source>
        <dbReference type="Proteomes" id="UP000271291"/>
    </source>
</evidence>
<proteinExistence type="predicted"/>
<dbReference type="EMBL" id="CP029078">
    <property type="protein sequence ID" value="QCN90183.1"/>
    <property type="molecule type" value="Genomic_DNA"/>
</dbReference>
<organism evidence="2 4">
    <name type="scientific">Streptomyces griseoviridis</name>
    <dbReference type="NCBI Taxonomy" id="45398"/>
    <lineage>
        <taxon>Bacteria</taxon>
        <taxon>Bacillati</taxon>
        <taxon>Actinomycetota</taxon>
        <taxon>Actinomycetes</taxon>
        <taxon>Kitasatosporales</taxon>
        <taxon>Streptomycetaceae</taxon>
        <taxon>Streptomyces</taxon>
    </lineage>
</organism>
<evidence type="ECO:0000313" key="2">
    <source>
        <dbReference type="EMBL" id="AZS82966.1"/>
    </source>
</evidence>
<dbReference type="RefSeq" id="WP_127175882.1">
    <property type="nucleotide sequence ID" value="NZ_CP029078.1"/>
</dbReference>
<dbReference type="OrthoDB" id="123307at2"/>